<dbReference type="STRING" id="1095630.A0A2J6TWD7"/>
<evidence type="ECO:0000256" key="2">
    <source>
        <dbReference type="ARBA" id="ARBA00004186"/>
    </source>
</evidence>
<evidence type="ECO:0000256" key="4">
    <source>
        <dbReference type="ARBA" id="ARBA00010073"/>
    </source>
</evidence>
<evidence type="ECO:0000256" key="6">
    <source>
        <dbReference type="ARBA" id="ARBA00022454"/>
    </source>
</evidence>
<keyword evidence="10" id="KW-0995">Kinetochore</keyword>
<sequence length="253" mass="26678">MDLASRGKRAAEDSYQQTTFANQPAHSSGKDQNIDLQMSSSTTPQAGSSTKRSGSGSRRPLSRPTTPLRPSSRSSLRESGKASIGGATDAPLEAFEPAFAELSDSMADLEANFMHLQLMQESLSRFSENFASFLYGLNMNAFCVDFPEAPIPDSFRRAREQEDQLGHSTNSDRFHGEIDGETTFLTTDTSFVENPPTSSKSAPKFATPAPASRIAGAGRGAAGPVGRGGAARGGLRGTRGSGLARAAKGRGAK</sequence>
<evidence type="ECO:0000256" key="10">
    <source>
        <dbReference type="ARBA" id="ARBA00022838"/>
    </source>
</evidence>
<dbReference type="InParanoid" id="A0A2J6TWD7"/>
<evidence type="ECO:0000256" key="15">
    <source>
        <dbReference type="SAM" id="MobiDB-lite"/>
    </source>
</evidence>
<keyword evidence="7" id="KW-0963">Cytoplasm</keyword>
<evidence type="ECO:0000256" key="13">
    <source>
        <dbReference type="ARBA" id="ARBA00023328"/>
    </source>
</evidence>
<keyword evidence="11" id="KW-0206">Cytoskeleton</keyword>
<accession>A0A2J6TWD7</accession>
<feature type="compositionally biased region" description="Gly residues" evidence="15">
    <location>
        <begin position="217"/>
        <end position="240"/>
    </location>
</feature>
<dbReference type="Proteomes" id="UP000235371">
    <property type="component" value="Unassembled WGS sequence"/>
</dbReference>
<feature type="region of interest" description="Disordered" evidence="15">
    <location>
        <begin position="191"/>
        <end position="253"/>
    </location>
</feature>
<evidence type="ECO:0000256" key="1">
    <source>
        <dbReference type="ARBA" id="ARBA00004123"/>
    </source>
</evidence>
<name>A0A2J6TWD7_9HELO</name>
<keyword evidence="9" id="KW-0159">Chromosome partition</keyword>
<dbReference type="InterPro" id="IPR013962">
    <property type="entry name" value="DASH_Dam1"/>
</dbReference>
<feature type="compositionally biased region" description="Polar residues" evidence="15">
    <location>
        <begin position="34"/>
        <end position="46"/>
    </location>
</feature>
<dbReference type="EMBL" id="KZ613740">
    <property type="protein sequence ID" value="PMD67336.1"/>
    <property type="molecule type" value="Genomic_DNA"/>
</dbReference>
<dbReference type="GO" id="GO:0042729">
    <property type="term" value="C:DASH complex"/>
    <property type="evidence" value="ECO:0007669"/>
    <property type="project" value="InterPro"/>
</dbReference>
<evidence type="ECO:0000256" key="8">
    <source>
        <dbReference type="ARBA" id="ARBA00022701"/>
    </source>
</evidence>
<dbReference type="GO" id="GO:1990537">
    <property type="term" value="C:mitotic spindle polar microtubule"/>
    <property type="evidence" value="ECO:0007669"/>
    <property type="project" value="TreeGrafter"/>
</dbReference>
<proteinExistence type="inferred from homology"/>
<evidence type="ECO:0000256" key="7">
    <source>
        <dbReference type="ARBA" id="ARBA00022490"/>
    </source>
</evidence>
<evidence type="ECO:0000256" key="12">
    <source>
        <dbReference type="ARBA" id="ARBA00023242"/>
    </source>
</evidence>
<evidence type="ECO:0000313" key="17">
    <source>
        <dbReference type="Proteomes" id="UP000235371"/>
    </source>
</evidence>
<evidence type="ECO:0000256" key="11">
    <source>
        <dbReference type="ARBA" id="ARBA00023212"/>
    </source>
</evidence>
<evidence type="ECO:0000313" key="16">
    <source>
        <dbReference type="EMBL" id="PMD67336.1"/>
    </source>
</evidence>
<evidence type="ECO:0000256" key="3">
    <source>
        <dbReference type="ARBA" id="ARBA00004629"/>
    </source>
</evidence>
<evidence type="ECO:0000256" key="5">
    <source>
        <dbReference type="ARBA" id="ARBA00020497"/>
    </source>
</evidence>
<dbReference type="Pfam" id="PF08653">
    <property type="entry name" value="DASH_Dam1"/>
    <property type="match status" value="1"/>
</dbReference>
<dbReference type="GO" id="GO:1990758">
    <property type="term" value="P:mitotic sister chromatid biorientation"/>
    <property type="evidence" value="ECO:0007669"/>
    <property type="project" value="TreeGrafter"/>
</dbReference>
<dbReference type="RefSeq" id="XP_024744240.1">
    <property type="nucleotide sequence ID" value="XM_024878952.1"/>
</dbReference>
<dbReference type="PANTHER" id="PTHR28113">
    <property type="entry name" value="DASH COMPLEX SUBUNIT DAM1"/>
    <property type="match status" value="1"/>
</dbReference>
<reference evidence="16 17" key="1">
    <citation type="submission" date="2016-04" db="EMBL/GenBank/DDBJ databases">
        <title>A degradative enzymes factory behind the ericoid mycorrhizal symbiosis.</title>
        <authorList>
            <consortium name="DOE Joint Genome Institute"/>
            <person name="Martino E."/>
            <person name="Morin E."/>
            <person name="Grelet G."/>
            <person name="Kuo A."/>
            <person name="Kohler A."/>
            <person name="Daghino S."/>
            <person name="Barry K."/>
            <person name="Choi C."/>
            <person name="Cichocki N."/>
            <person name="Clum A."/>
            <person name="Copeland A."/>
            <person name="Hainaut M."/>
            <person name="Haridas S."/>
            <person name="Labutti K."/>
            <person name="Lindquist E."/>
            <person name="Lipzen A."/>
            <person name="Khouja H.-R."/>
            <person name="Murat C."/>
            <person name="Ohm R."/>
            <person name="Olson A."/>
            <person name="Spatafora J."/>
            <person name="Veneault-Fourrey C."/>
            <person name="Henrissat B."/>
            <person name="Grigoriev I."/>
            <person name="Martin F."/>
            <person name="Perotto S."/>
        </authorList>
    </citation>
    <scope>NUCLEOTIDE SEQUENCE [LARGE SCALE GENOMIC DNA]</scope>
    <source>
        <strain evidence="16 17">E</strain>
    </source>
</reference>
<feature type="compositionally biased region" description="Polar residues" evidence="15">
    <location>
        <begin position="14"/>
        <end position="27"/>
    </location>
</feature>
<dbReference type="GeneID" id="36587029"/>
<keyword evidence="8" id="KW-0493">Microtubule</keyword>
<protein>
    <recommendedName>
        <fullName evidence="5">DASH complex subunit DAM1</fullName>
    </recommendedName>
    <alternativeName>
        <fullName evidence="14">Outer kinetochore protein DAM1</fullName>
    </alternativeName>
</protein>
<keyword evidence="12" id="KW-0539">Nucleus</keyword>
<keyword evidence="13" id="KW-0137">Centromere</keyword>
<keyword evidence="17" id="KW-1185">Reference proteome</keyword>
<feature type="compositionally biased region" description="Polar residues" evidence="15">
    <location>
        <begin position="191"/>
        <end position="201"/>
    </location>
</feature>
<dbReference type="GO" id="GO:0044732">
    <property type="term" value="C:mitotic spindle pole body"/>
    <property type="evidence" value="ECO:0007669"/>
    <property type="project" value="TreeGrafter"/>
</dbReference>
<evidence type="ECO:0000256" key="9">
    <source>
        <dbReference type="ARBA" id="ARBA00022829"/>
    </source>
</evidence>
<feature type="compositionally biased region" description="Low complexity" evidence="15">
    <location>
        <begin position="47"/>
        <end position="74"/>
    </location>
</feature>
<gene>
    <name evidence="16" type="ORF">K444DRAFT_606272</name>
</gene>
<comment type="similarity">
    <text evidence="4">Belongs to the DASH complex DAM1 family.</text>
</comment>
<dbReference type="AlphaFoldDB" id="A0A2J6TWD7"/>
<comment type="subcellular location">
    <subcellularLocation>
        <location evidence="3">Chromosome</location>
        <location evidence="3">Centromere</location>
        <location evidence="3">Kinetochore</location>
    </subcellularLocation>
    <subcellularLocation>
        <location evidence="2">Cytoplasm</location>
        <location evidence="2">Cytoskeleton</location>
        <location evidence="2">Spindle</location>
    </subcellularLocation>
    <subcellularLocation>
        <location evidence="1">Nucleus</location>
    </subcellularLocation>
</comment>
<feature type="region of interest" description="Disordered" evidence="15">
    <location>
        <begin position="1"/>
        <end position="89"/>
    </location>
</feature>
<organism evidence="16 17">
    <name type="scientific">Hyaloscypha bicolor E</name>
    <dbReference type="NCBI Taxonomy" id="1095630"/>
    <lineage>
        <taxon>Eukaryota</taxon>
        <taxon>Fungi</taxon>
        <taxon>Dikarya</taxon>
        <taxon>Ascomycota</taxon>
        <taxon>Pezizomycotina</taxon>
        <taxon>Leotiomycetes</taxon>
        <taxon>Helotiales</taxon>
        <taxon>Hyaloscyphaceae</taxon>
        <taxon>Hyaloscypha</taxon>
        <taxon>Hyaloscypha bicolor</taxon>
    </lineage>
</organism>
<evidence type="ECO:0000256" key="14">
    <source>
        <dbReference type="ARBA" id="ARBA00030453"/>
    </source>
</evidence>
<keyword evidence="6" id="KW-0158">Chromosome</keyword>
<dbReference type="PANTHER" id="PTHR28113:SF1">
    <property type="entry name" value="DASH COMPLEX SUBUNIT DAM1"/>
    <property type="match status" value="1"/>
</dbReference>
<dbReference type="OrthoDB" id="5586015at2759"/>